<name>D0KVV7_HALNC</name>
<protein>
    <submittedName>
        <fullName evidence="3">Putative Tfp pilus assembly protein</fullName>
    </submittedName>
</protein>
<keyword evidence="1" id="KW-0472">Membrane</keyword>
<dbReference type="HOGENOM" id="CLU_103317_3_0_6"/>
<proteinExistence type="predicted"/>
<accession>D0KVV7</accession>
<dbReference type="Proteomes" id="UP000009102">
    <property type="component" value="Chromosome"/>
</dbReference>
<reference evidence="3 4" key="1">
    <citation type="submission" date="2009-10" db="EMBL/GenBank/DDBJ databases">
        <title>Complete sequence of Halothiobacillus neapolitanus c2.</title>
        <authorList>
            <consortium name="US DOE Joint Genome Institute"/>
            <person name="Lucas S."/>
            <person name="Copeland A."/>
            <person name="Lapidus A."/>
            <person name="Glavina del Rio T."/>
            <person name="Tice H."/>
            <person name="Bruce D."/>
            <person name="Goodwin L."/>
            <person name="Pitluck S."/>
            <person name="Davenport K."/>
            <person name="Brettin T."/>
            <person name="Detter J.C."/>
            <person name="Han C."/>
            <person name="Tapia R."/>
            <person name="Larimer F."/>
            <person name="Land M."/>
            <person name="Hauser L."/>
            <person name="Kyrpides N."/>
            <person name="Mikhailova N."/>
            <person name="Kerfeld C."/>
            <person name="Cannon G."/>
            <person name="Heinhort S."/>
        </authorList>
    </citation>
    <scope>NUCLEOTIDE SEQUENCE [LARGE SCALE GENOMIC DNA]</scope>
    <source>
        <strain evidence="4">ATCC 23641 / c2</strain>
    </source>
</reference>
<dbReference type="EMBL" id="CP001801">
    <property type="protein sequence ID" value="ACX94884.1"/>
    <property type="molecule type" value="Genomic_DNA"/>
</dbReference>
<evidence type="ECO:0000256" key="1">
    <source>
        <dbReference type="SAM" id="Phobius"/>
    </source>
</evidence>
<dbReference type="AlphaFoldDB" id="D0KVV7"/>
<evidence type="ECO:0000259" key="2">
    <source>
        <dbReference type="Pfam" id="PF14341"/>
    </source>
</evidence>
<keyword evidence="1" id="KW-1133">Transmembrane helix</keyword>
<dbReference type="STRING" id="555778.Hneap_0018"/>
<dbReference type="KEGG" id="hna:Hneap_0018"/>
<feature type="domain" description="Type 4 fimbrial biogenesis protein PilX N-terminal" evidence="2">
    <location>
        <begin position="35"/>
        <end position="85"/>
    </location>
</feature>
<keyword evidence="4" id="KW-1185">Reference proteome</keyword>
<dbReference type="Pfam" id="PF14341">
    <property type="entry name" value="PilX_N"/>
    <property type="match status" value="1"/>
</dbReference>
<dbReference type="eggNOG" id="COG4726">
    <property type="taxonomic scope" value="Bacteria"/>
</dbReference>
<gene>
    <name evidence="3" type="ordered locus">Hneap_0018</name>
</gene>
<evidence type="ECO:0000313" key="4">
    <source>
        <dbReference type="Proteomes" id="UP000009102"/>
    </source>
</evidence>
<sequence length="210" mass="21908">MSAVALRKGEASTVALRKGRGERGGFMKTGLDRQRGVALVVALVLLVVVTLVGLAAIRGTTMQQQMTSNFYDREIGFQAAEAGLRTGESWLIANPNNTTLIRDCSDPNNQCFANPFETGAATAGIIQAVPTATFDAGALGAGQPQYVVEKMGICNSGGGGNFAFTNDQNNQGGGNSLVSSGMCYRVTAESNANAAANDRSNVILQSILRL</sequence>
<keyword evidence="1" id="KW-0812">Transmembrane</keyword>
<evidence type="ECO:0000313" key="3">
    <source>
        <dbReference type="EMBL" id="ACX94884.1"/>
    </source>
</evidence>
<dbReference type="InterPro" id="IPR025746">
    <property type="entry name" value="PilX_N_dom"/>
</dbReference>
<feature type="transmembrane region" description="Helical" evidence="1">
    <location>
        <begin position="36"/>
        <end position="57"/>
    </location>
</feature>
<organism evidence="3 4">
    <name type="scientific">Halothiobacillus neapolitanus (strain ATCC 23641 / DSM 15147 / CIP 104769 / NCIMB 8539 / c2)</name>
    <name type="common">Thiobacillus neapolitanus</name>
    <dbReference type="NCBI Taxonomy" id="555778"/>
    <lineage>
        <taxon>Bacteria</taxon>
        <taxon>Pseudomonadati</taxon>
        <taxon>Pseudomonadota</taxon>
        <taxon>Gammaproteobacteria</taxon>
        <taxon>Chromatiales</taxon>
        <taxon>Halothiobacillaceae</taxon>
        <taxon>Halothiobacillus</taxon>
    </lineage>
</organism>